<reference evidence="2 3" key="1">
    <citation type="submission" date="2019-07" db="EMBL/GenBank/DDBJ databases">
        <title>Genomic Encyclopedia of Archaeal and Bacterial Type Strains, Phase II (KMG-II): from individual species to whole genera.</title>
        <authorList>
            <person name="Goeker M."/>
        </authorList>
    </citation>
    <scope>NUCLEOTIDE SEQUENCE [LARGE SCALE GENOMIC DNA]</scope>
    <source>
        <strain evidence="2 3">DSM 14571</strain>
    </source>
</reference>
<evidence type="ECO:0000313" key="2">
    <source>
        <dbReference type="EMBL" id="TYO91801.1"/>
    </source>
</evidence>
<name>A0ABY3NGR1_ELIMR</name>
<protein>
    <submittedName>
        <fullName evidence="2">Uncharacterized protein</fullName>
    </submittedName>
</protein>
<evidence type="ECO:0000313" key="3">
    <source>
        <dbReference type="Proteomes" id="UP000324513"/>
    </source>
</evidence>
<proteinExistence type="predicted"/>
<comment type="caution">
    <text evidence="2">The sequence shown here is derived from an EMBL/GenBank/DDBJ whole genome shotgun (WGS) entry which is preliminary data.</text>
</comment>
<accession>A0ABY3NGR1</accession>
<keyword evidence="1" id="KW-1133">Transmembrane helix</keyword>
<keyword evidence="1" id="KW-0472">Membrane</keyword>
<feature type="transmembrane region" description="Helical" evidence="1">
    <location>
        <begin position="66"/>
        <end position="85"/>
    </location>
</feature>
<dbReference type="Proteomes" id="UP000324513">
    <property type="component" value="Unassembled WGS sequence"/>
</dbReference>
<keyword evidence="1" id="KW-0812">Transmembrane</keyword>
<dbReference type="EMBL" id="VNHK01000006">
    <property type="protein sequence ID" value="TYO91801.1"/>
    <property type="molecule type" value="Genomic_DNA"/>
</dbReference>
<keyword evidence="3" id="KW-1185">Reference proteome</keyword>
<gene>
    <name evidence="2" type="ORF">LX74_02047</name>
</gene>
<organism evidence="2 3">
    <name type="scientific">Elizabethkingia miricola</name>
    <name type="common">Chryseobacterium miricola</name>
    <dbReference type="NCBI Taxonomy" id="172045"/>
    <lineage>
        <taxon>Bacteria</taxon>
        <taxon>Pseudomonadati</taxon>
        <taxon>Bacteroidota</taxon>
        <taxon>Flavobacteriia</taxon>
        <taxon>Flavobacteriales</taxon>
        <taxon>Weeksellaceae</taxon>
        <taxon>Elizabethkingia</taxon>
    </lineage>
</organism>
<evidence type="ECO:0000256" key="1">
    <source>
        <dbReference type="SAM" id="Phobius"/>
    </source>
</evidence>
<sequence>MITEIDLYQKNKIFTPPKAANFRSIKKYQIRNICYKKHQLLISALQIHKHNNNYLKKMNMKNEVKFITIWVVLIFLFLLAISSFSPNNNAKNEESNIALQAITKK</sequence>